<name>A0A3G5A1K0_9VIRU</name>
<proteinExistence type="predicted"/>
<feature type="non-terminal residue" evidence="1">
    <location>
        <position position="38"/>
    </location>
</feature>
<organism evidence="1">
    <name type="scientific">Harvfovirus sp</name>
    <dbReference type="NCBI Taxonomy" id="2487768"/>
    <lineage>
        <taxon>Viruses</taxon>
        <taxon>Varidnaviria</taxon>
        <taxon>Bamfordvirae</taxon>
        <taxon>Nucleocytoviricota</taxon>
        <taxon>Megaviricetes</taxon>
        <taxon>Imitervirales</taxon>
        <taxon>Mimiviridae</taxon>
        <taxon>Klosneuvirinae</taxon>
    </lineage>
</organism>
<reference evidence="1" key="1">
    <citation type="submission" date="2018-10" db="EMBL/GenBank/DDBJ databases">
        <title>Hidden diversity of soil giant viruses.</title>
        <authorList>
            <person name="Schulz F."/>
            <person name="Alteio L."/>
            <person name="Goudeau D."/>
            <person name="Ryan E.M."/>
            <person name="Malmstrom R.R."/>
            <person name="Blanchard J."/>
            <person name="Woyke T."/>
        </authorList>
    </citation>
    <scope>NUCLEOTIDE SEQUENCE</scope>
    <source>
        <strain evidence="1">HAV1</strain>
    </source>
</reference>
<dbReference type="EMBL" id="MK072258">
    <property type="protein sequence ID" value="AYV81106.1"/>
    <property type="molecule type" value="Genomic_DNA"/>
</dbReference>
<accession>A0A3G5A1K0</accession>
<gene>
    <name evidence="1" type="ORF">Harvfovirus16_17</name>
</gene>
<protein>
    <submittedName>
        <fullName evidence="1">Uncharacterized protein</fullName>
    </submittedName>
</protein>
<sequence length="38" mass="4494">MRVINKIFSQTNYDVNYLFDVIGYLIKLVQEPNQNCTV</sequence>
<evidence type="ECO:0000313" key="1">
    <source>
        <dbReference type="EMBL" id="AYV81106.1"/>
    </source>
</evidence>